<accession>A0A2V4N871</accession>
<dbReference type="PANTHER" id="PTHR18964">
    <property type="entry name" value="ROK (REPRESSOR, ORF, KINASE) FAMILY"/>
    <property type="match status" value="1"/>
</dbReference>
<dbReference type="EMBL" id="PYBW01000150">
    <property type="protein sequence ID" value="PYC67651.1"/>
    <property type="molecule type" value="Genomic_DNA"/>
</dbReference>
<dbReference type="PANTHER" id="PTHR18964:SF149">
    <property type="entry name" value="BIFUNCTIONAL UDP-N-ACETYLGLUCOSAMINE 2-EPIMERASE_N-ACETYLMANNOSAMINE KINASE"/>
    <property type="match status" value="1"/>
</dbReference>
<dbReference type="Pfam" id="PF09339">
    <property type="entry name" value="HTH_IclR"/>
    <property type="match status" value="1"/>
</dbReference>
<dbReference type="InterPro" id="IPR043129">
    <property type="entry name" value="ATPase_NBD"/>
</dbReference>
<dbReference type="GO" id="GO:0003677">
    <property type="term" value="F:DNA binding"/>
    <property type="evidence" value="ECO:0007669"/>
    <property type="project" value="InterPro"/>
</dbReference>
<dbReference type="Proteomes" id="UP000248039">
    <property type="component" value="Unassembled WGS sequence"/>
</dbReference>
<proteinExistence type="inferred from homology"/>
<sequence length="439" mass="44650">MHRTAPWRDGGAQAEERNAGDPVTDEATARQQAATGPAVLRRINAVAVLDALRVGGPQAARVADLAAATGLSRPAVTRALAALTESGLVVSTDADQSAGAAGTAGKLGRPAQHVRFRAEFGHVVGVDVGPHKVLAVLADLAGRTLATCQLAVPAQVDGPRLFETVRTALTAVAGRAATAPERLLAVSVGTPGVVPPGSDTVRVAPSIPGWAGLPVVPRLRDWLNCPVTIDNDVDLAVLGEQWRGGSAAARSLVFVQWGERIGTGLVLDGRPHRGATGAAGELGFVDLLAEPDTVPDRPLTERLPDGLGPFEHLAGAAAIRRLARAAGAPLGPDGDTAPLFAAAAAGDAVALAVVDQVAARFARGLAVLLLLLDPDKVVIGGGLSRAGRTLLDPVRAHLRRHTLADTEITASALGDGAVAVGAVRRALDLVEPQLTAALG</sequence>
<dbReference type="InterPro" id="IPR000600">
    <property type="entry name" value="ROK"/>
</dbReference>
<name>A0A2V4N871_9ACTN</name>
<evidence type="ECO:0000313" key="4">
    <source>
        <dbReference type="EMBL" id="PYC67651.1"/>
    </source>
</evidence>
<comment type="similarity">
    <text evidence="1">Belongs to the ROK (NagC/XylR) family.</text>
</comment>
<dbReference type="GO" id="GO:0006355">
    <property type="term" value="P:regulation of DNA-templated transcription"/>
    <property type="evidence" value="ECO:0007669"/>
    <property type="project" value="InterPro"/>
</dbReference>
<dbReference type="InterPro" id="IPR036390">
    <property type="entry name" value="WH_DNA-bd_sf"/>
</dbReference>
<feature type="region of interest" description="Disordered" evidence="2">
    <location>
        <begin position="1"/>
        <end position="35"/>
    </location>
</feature>
<comment type="caution">
    <text evidence="4">The sequence shown here is derived from an EMBL/GenBank/DDBJ whole genome shotgun (WGS) entry which is preliminary data.</text>
</comment>
<reference evidence="4 5" key="1">
    <citation type="submission" date="2018-03" db="EMBL/GenBank/DDBJ databases">
        <title>Bioinformatic expansion and discovery of thiopeptide antibiotics.</title>
        <authorList>
            <person name="Schwalen C.J."/>
            <person name="Hudson G.A."/>
            <person name="Mitchell D.A."/>
        </authorList>
    </citation>
    <scope>NUCLEOTIDE SEQUENCE [LARGE SCALE GENOMIC DNA]</scope>
    <source>
        <strain evidence="4 5">ATCC 21389</strain>
    </source>
</reference>
<protein>
    <submittedName>
        <fullName evidence="4">ROK family transcriptional regulator</fullName>
    </submittedName>
</protein>
<dbReference type="Pfam" id="PF00480">
    <property type="entry name" value="ROK"/>
    <property type="match status" value="1"/>
</dbReference>
<dbReference type="InterPro" id="IPR005471">
    <property type="entry name" value="Tscrpt_reg_IclR_N"/>
</dbReference>
<evidence type="ECO:0000313" key="5">
    <source>
        <dbReference type="Proteomes" id="UP000248039"/>
    </source>
</evidence>
<organism evidence="4 5">
    <name type="scientific">Streptomyces tateyamensis</name>
    <dbReference type="NCBI Taxonomy" id="565073"/>
    <lineage>
        <taxon>Bacteria</taxon>
        <taxon>Bacillati</taxon>
        <taxon>Actinomycetota</taxon>
        <taxon>Actinomycetes</taxon>
        <taxon>Kitasatosporales</taxon>
        <taxon>Streptomycetaceae</taxon>
        <taxon>Streptomyces</taxon>
    </lineage>
</organism>
<dbReference type="Gene3D" id="1.10.10.10">
    <property type="entry name" value="Winged helix-like DNA-binding domain superfamily/Winged helix DNA-binding domain"/>
    <property type="match status" value="1"/>
</dbReference>
<evidence type="ECO:0000259" key="3">
    <source>
        <dbReference type="Pfam" id="PF09339"/>
    </source>
</evidence>
<dbReference type="OrthoDB" id="37575at2"/>
<dbReference type="Gene3D" id="3.30.420.40">
    <property type="match status" value="2"/>
</dbReference>
<evidence type="ECO:0000256" key="1">
    <source>
        <dbReference type="ARBA" id="ARBA00006479"/>
    </source>
</evidence>
<dbReference type="SUPFAM" id="SSF53067">
    <property type="entry name" value="Actin-like ATPase domain"/>
    <property type="match status" value="1"/>
</dbReference>
<dbReference type="AlphaFoldDB" id="A0A2V4N871"/>
<evidence type="ECO:0000256" key="2">
    <source>
        <dbReference type="SAM" id="MobiDB-lite"/>
    </source>
</evidence>
<dbReference type="CDD" id="cd23763">
    <property type="entry name" value="ASKHA_ATPase_ROK"/>
    <property type="match status" value="1"/>
</dbReference>
<dbReference type="SUPFAM" id="SSF46785">
    <property type="entry name" value="Winged helix' DNA-binding domain"/>
    <property type="match status" value="1"/>
</dbReference>
<feature type="domain" description="HTH iclR-type" evidence="3">
    <location>
        <begin position="44"/>
        <end position="90"/>
    </location>
</feature>
<dbReference type="InterPro" id="IPR036388">
    <property type="entry name" value="WH-like_DNA-bd_sf"/>
</dbReference>
<keyword evidence="5" id="KW-1185">Reference proteome</keyword>
<gene>
    <name evidence="4" type="ORF">C7C46_30150</name>
</gene>